<keyword evidence="3" id="KW-0050">Antiport</keyword>
<protein>
    <submittedName>
        <fullName evidence="10">Na+/H+ antiporter</fullName>
    </submittedName>
</protein>
<dbReference type="PANTHER" id="PTHR43562:SF4">
    <property type="entry name" value="NA(+)_H(+) ANTIPORTER NHAS5"/>
    <property type="match status" value="1"/>
</dbReference>
<dbReference type="AlphaFoldDB" id="L8JXZ9"/>
<evidence type="ECO:0000313" key="11">
    <source>
        <dbReference type="Proteomes" id="UP000011135"/>
    </source>
</evidence>
<evidence type="ECO:0000313" key="10">
    <source>
        <dbReference type="EMBL" id="ELR73048.1"/>
    </source>
</evidence>
<feature type="transmembrane region" description="Helical" evidence="8">
    <location>
        <begin position="248"/>
        <end position="265"/>
    </location>
</feature>
<feature type="transmembrane region" description="Helical" evidence="8">
    <location>
        <begin position="128"/>
        <end position="146"/>
    </location>
</feature>
<feature type="transmembrane region" description="Helical" evidence="8">
    <location>
        <begin position="158"/>
        <end position="179"/>
    </location>
</feature>
<dbReference type="EMBL" id="AMZN01000010">
    <property type="protein sequence ID" value="ELR73048.1"/>
    <property type="molecule type" value="Genomic_DNA"/>
</dbReference>
<feature type="transmembrane region" description="Helical" evidence="8">
    <location>
        <begin position="15"/>
        <end position="36"/>
    </location>
</feature>
<evidence type="ECO:0000256" key="8">
    <source>
        <dbReference type="SAM" id="Phobius"/>
    </source>
</evidence>
<dbReference type="STRING" id="1237149.C900_00128"/>
<dbReference type="Pfam" id="PF00999">
    <property type="entry name" value="Na_H_Exchanger"/>
    <property type="match status" value="1"/>
</dbReference>
<dbReference type="Gene3D" id="1.20.1530.20">
    <property type="match status" value="1"/>
</dbReference>
<name>L8JXZ9_9BACT</name>
<dbReference type="InterPro" id="IPR038770">
    <property type="entry name" value="Na+/solute_symporter_sf"/>
</dbReference>
<keyword evidence="11" id="KW-1185">Reference proteome</keyword>
<sequence>MGNFDHLIHEFELPLSNPVLIFSLILFIILLAPILLKKLRLPGIIGLIISGVVIGPHGLNVLEQNDAITLFSTVGLLYIMFIAGIELDMFEFKRNRHKSLGFGFFTFIFPLALGIPICYYLLDYGFTASILISSMFATHTLVAYPIATKFGISKDQAVAITVGGTILTDTAVLIILAVITGSANGGLTPEFWVSLSISLAIFLLIVFLILPRIATWFFTNLQEDRISHYVLVLSLVFFAAFLAEAAGVEAIIGAFMAGLALNRLIPHTSALMNRIEFVGNAIFIPFFLINVGMLVDLSILFRGPDAIIIALTLSAVALAGKYIAAFVTQKTFRYSAHQRQLIFGLSSAHAAATLAVILVGYRAGIIDENILNGTIILILITCIVASFVTEHAAKKVARDHDNLESLETEAPPQEENVLIPIANFKNLEPLVDLAVLFKPKKRSFTIHILTVVKYDSEAEVNMQKVKRKLDYFVQYLSATDTTLNPVVTFDVNTAEGIIRKSREVMAEIFIMGWPQKRTFLSRIFSQITETIISSTDKTILFCNIRRPVNTTKTIKVVCPPNAELEPGFYYWLNKLRLLAAQLRSETIFFCSKKTRTGISSIVKKSIPPIKYHAFPDLSDFLVLAREVKTDDLLVVVSAREDSISYHGELRKMPEKLNKYFKDYNMLLIYPGLKDEVGQSIVREKQMVTES</sequence>
<keyword evidence="2" id="KW-0813">Transport</keyword>
<dbReference type="Proteomes" id="UP000011135">
    <property type="component" value="Unassembled WGS sequence"/>
</dbReference>
<keyword evidence="7 8" id="KW-0472">Membrane</keyword>
<feature type="transmembrane region" description="Helical" evidence="8">
    <location>
        <begin position="99"/>
        <end position="122"/>
    </location>
</feature>
<keyword evidence="4 8" id="KW-0812">Transmembrane</keyword>
<comment type="caution">
    <text evidence="10">The sequence shown here is derived from an EMBL/GenBank/DDBJ whole genome shotgun (WGS) entry which is preliminary data.</text>
</comment>
<evidence type="ECO:0000256" key="3">
    <source>
        <dbReference type="ARBA" id="ARBA00022449"/>
    </source>
</evidence>
<evidence type="ECO:0000256" key="5">
    <source>
        <dbReference type="ARBA" id="ARBA00022989"/>
    </source>
</evidence>
<evidence type="ECO:0000256" key="2">
    <source>
        <dbReference type="ARBA" id="ARBA00022448"/>
    </source>
</evidence>
<dbReference type="RefSeq" id="WP_009578351.1">
    <property type="nucleotide sequence ID" value="NZ_AMZN01000010.1"/>
</dbReference>
<keyword evidence="6" id="KW-0406">Ion transport</keyword>
<feature type="transmembrane region" description="Helical" evidence="8">
    <location>
        <begin position="277"/>
        <end position="301"/>
    </location>
</feature>
<dbReference type="GO" id="GO:1902600">
    <property type="term" value="P:proton transmembrane transport"/>
    <property type="evidence" value="ECO:0007669"/>
    <property type="project" value="InterPro"/>
</dbReference>
<evidence type="ECO:0000256" key="6">
    <source>
        <dbReference type="ARBA" id="ARBA00023065"/>
    </source>
</evidence>
<dbReference type="GO" id="GO:0015297">
    <property type="term" value="F:antiporter activity"/>
    <property type="evidence" value="ECO:0007669"/>
    <property type="project" value="UniProtKB-KW"/>
</dbReference>
<comment type="subcellular location">
    <subcellularLocation>
        <location evidence="1">Membrane</location>
        <topology evidence="1">Multi-pass membrane protein</topology>
    </subcellularLocation>
</comment>
<feature type="transmembrane region" description="Helical" evidence="8">
    <location>
        <begin position="68"/>
        <end position="87"/>
    </location>
</feature>
<evidence type="ECO:0000256" key="1">
    <source>
        <dbReference type="ARBA" id="ARBA00004141"/>
    </source>
</evidence>
<proteinExistence type="predicted"/>
<dbReference type="PANTHER" id="PTHR43562">
    <property type="entry name" value="NAPA-TYPE SODIUM/HYDROGEN ANTIPORTER"/>
    <property type="match status" value="1"/>
</dbReference>
<feature type="transmembrane region" description="Helical" evidence="8">
    <location>
        <begin position="307"/>
        <end position="329"/>
    </location>
</feature>
<reference evidence="10 11" key="1">
    <citation type="submission" date="2012-12" db="EMBL/GenBank/DDBJ databases">
        <title>Genome assembly of Fulvivirga imtechensis AK7.</title>
        <authorList>
            <person name="Nupur N."/>
            <person name="Khatri I."/>
            <person name="Kumar R."/>
            <person name="Subramanian S."/>
            <person name="Pinnaka A."/>
        </authorList>
    </citation>
    <scope>NUCLEOTIDE SEQUENCE [LARGE SCALE GENOMIC DNA]</scope>
    <source>
        <strain evidence="10 11">AK7</strain>
    </source>
</reference>
<gene>
    <name evidence="10" type="ORF">C900_00128</name>
</gene>
<dbReference type="eggNOG" id="COG0475">
    <property type="taxonomic scope" value="Bacteria"/>
</dbReference>
<dbReference type="SUPFAM" id="SSF52402">
    <property type="entry name" value="Adenine nucleotide alpha hydrolases-like"/>
    <property type="match status" value="1"/>
</dbReference>
<keyword evidence="5 8" id="KW-1133">Transmembrane helix</keyword>
<dbReference type="GO" id="GO:0016020">
    <property type="term" value="C:membrane"/>
    <property type="evidence" value="ECO:0007669"/>
    <property type="project" value="UniProtKB-SubCell"/>
</dbReference>
<feature type="transmembrane region" description="Helical" evidence="8">
    <location>
        <begin position="370"/>
        <end position="388"/>
    </location>
</feature>
<dbReference type="PATRIC" id="fig|1237149.3.peg.892"/>
<dbReference type="OrthoDB" id="9793589at2"/>
<feature type="transmembrane region" description="Helical" evidence="8">
    <location>
        <begin position="341"/>
        <end position="364"/>
    </location>
</feature>
<evidence type="ECO:0000256" key="7">
    <source>
        <dbReference type="ARBA" id="ARBA00023136"/>
    </source>
</evidence>
<feature type="transmembrane region" description="Helical" evidence="8">
    <location>
        <begin position="191"/>
        <end position="214"/>
    </location>
</feature>
<accession>L8JXZ9</accession>
<evidence type="ECO:0000256" key="4">
    <source>
        <dbReference type="ARBA" id="ARBA00022692"/>
    </source>
</evidence>
<feature type="transmembrane region" description="Helical" evidence="8">
    <location>
        <begin position="43"/>
        <end position="62"/>
    </location>
</feature>
<dbReference type="InterPro" id="IPR006153">
    <property type="entry name" value="Cation/H_exchanger_TM"/>
</dbReference>
<feature type="domain" description="Cation/H+ exchanger transmembrane" evidence="9">
    <location>
        <begin position="27"/>
        <end position="393"/>
    </location>
</feature>
<organism evidence="10 11">
    <name type="scientific">Fulvivirga imtechensis AK7</name>
    <dbReference type="NCBI Taxonomy" id="1237149"/>
    <lineage>
        <taxon>Bacteria</taxon>
        <taxon>Pseudomonadati</taxon>
        <taxon>Bacteroidota</taxon>
        <taxon>Cytophagia</taxon>
        <taxon>Cytophagales</taxon>
        <taxon>Fulvivirgaceae</taxon>
        <taxon>Fulvivirga</taxon>
    </lineage>
</organism>
<evidence type="ECO:0000259" key="9">
    <source>
        <dbReference type="Pfam" id="PF00999"/>
    </source>
</evidence>